<protein>
    <submittedName>
        <fullName evidence="2">Uncharacterized protein</fullName>
    </submittedName>
</protein>
<proteinExistence type="predicted"/>
<feature type="compositionally biased region" description="Basic residues" evidence="1">
    <location>
        <begin position="1"/>
        <end position="10"/>
    </location>
</feature>
<evidence type="ECO:0000256" key="1">
    <source>
        <dbReference type="SAM" id="MobiDB-lite"/>
    </source>
</evidence>
<accession>A0A2T7NY30</accession>
<dbReference type="EMBL" id="PZQS01000008">
    <property type="protein sequence ID" value="PVD26061.1"/>
    <property type="molecule type" value="Genomic_DNA"/>
</dbReference>
<dbReference type="Proteomes" id="UP000245119">
    <property type="component" value="Linkage Group LG8"/>
</dbReference>
<feature type="region of interest" description="Disordered" evidence="1">
    <location>
        <begin position="1"/>
        <end position="35"/>
    </location>
</feature>
<evidence type="ECO:0000313" key="2">
    <source>
        <dbReference type="EMBL" id="PVD26061.1"/>
    </source>
</evidence>
<dbReference type="AlphaFoldDB" id="A0A2T7NY30"/>
<gene>
    <name evidence="2" type="ORF">C0Q70_13729</name>
</gene>
<name>A0A2T7NY30_POMCA</name>
<organism evidence="2 3">
    <name type="scientific">Pomacea canaliculata</name>
    <name type="common">Golden apple snail</name>
    <dbReference type="NCBI Taxonomy" id="400727"/>
    <lineage>
        <taxon>Eukaryota</taxon>
        <taxon>Metazoa</taxon>
        <taxon>Spiralia</taxon>
        <taxon>Lophotrochozoa</taxon>
        <taxon>Mollusca</taxon>
        <taxon>Gastropoda</taxon>
        <taxon>Caenogastropoda</taxon>
        <taxon>Architaenioglossa</taxon>
        <taxon>Ampullarioidea</taxon>
        <taxon>Ampullariidae</taxon>
        <taxon>Pomacea</taxon>
    </lineage>
</organism>
<reference evidence="2 3" key="1">
    <citation type="submission" date="2018-04" db="EMBL/GenBank/DDBJ databases">
        <title>The genome of golden apple snail Pomacea canaliculata provides insight into stress tolerance and invasive adaptation.</title>
        <authorList>
            <person name="Liu C."/>
            <person name="Liu B."/>
            <person name="Ren Y."/>
            <person name="Zhang Y."/>
            <person name="Wang H."/>
            <person name="Li S."/>
            <person name="Jiang F."/>
            <person name="Yin L."/>
            <person name="Zhang G."/>
            <person name="Qian W."/>
            <person name="Fan W."/>
        </authorList>
    </citation>
    <scope>NUCLEOTIDE SEQUENCE [LARGE SCALE GENOMIC DNA]</scope>
    <source>
        <strain evidence="2">SZHN2017</strain>
        <tissue evidence="2">Muscle</tissue>
    </source>
</reference>
<sequence>MGRRSRVRGRNKSESCASKHAPAHASSLASRPRKVRSRTLFPDLPETAHVLSDEIYLCYSGVLLSSPTLMRAPSPQGTFPHHHHDHPTTAAGYSAVGLADGWARRVRRDAFCCVCRLSPHHRLPPLTHRCRHRQAALFDNSRRVPVSELKLKGPCWGAGRMRGRSNWYRVPAFTGGYVTKPDGKVNS</sequence>
<keyword evidence="3" id="KW-1185">Reference proteome</keyword>
<evidence type="ECO:0000313" key="3">
    <source>
        <dbReference type="Proteomes" id="UP000245119"/>
    </source>
</evidence>
<comment type="caution">
    <text evidence="2">The sequence shown here is derived from an EMBL/GenBank/DDBJ whole genome shotgun (WGS) entry which is preliminary data.</text>
</comment>